<dbReference type="OrthoDB" id="9106388at2"/>
<accession>A0A1X7LYT8</accession>
<dbReference type="Proteomes" id="UP000193228">
    <property type="component" value="Unassembled WGS sequence"/>
</dbReference>
<keyword evidence="2" id="KW-1185">Reference proteome</keyword>
<sequence>MALTQPIGELAPQPASRQVQRNNVIPFPSTRALLHVSLPHPPHDHAGTQLRALLHSPLGVYVVSTEAVRNEIRVQLDIAREDLDFTLHTLLSTLPAATIGPLKRRAGTAGAR</sequence>
<name>A0A1X7LYT8_9BURK</name>
<gene>
    <name evidence="1" type="ORF">SAMN06265784_11173</name>
</gene>
<proteinExistence type="predicted"/>
<dbReference type="AlphaFoldDB" id="A0A1X7LYT8"/>
<evidence type="ECO:0000313" key="2">
    <source>
        <dbReference type="Proteomes" id="UP000193228"/>
    </source>
</evidence>
<reference evidence="2" key="1">
    <citation type="submission" date="2017-04" db="EMBL/GenBank/DDBJ databases">
        <authorList>
            <person name="Varghese N."/>
            <person name="Submissions S."/>
        </authorList>
    </citation>
    <scope>NUCLEOTIDE SEQUENCE [LARGE SCALE GENOMIC DNA]</scope>
    <source>
        <strain evidence="2">LMG 29540</strain>
    </source>
</reference>
<organism evidence="1 2">
    <name type="scientific">Paraburkholderia susongensis</name>
    <dbReference type="NCBI Taxonomy" id="1515439"/>
    <lineage>
        <taxon>Bacteria</taxon>
        <taxon>Pseudomonadati</taxon>
        <taxon>Pseudomonadota</taxon>
        <taxon>Betaproteobacteria</taxon>
        <taxon>Burkholderiales</taxon>
        <taxon>Burkholderiaceae</taxon>
        <taxon>Paraburkholderia</taxon>
    </lineage>
</organism>
<dbReference type="EMBL" id="FXAT01000011">
    <property type="protein sequence ID" value="SMG58443.1"/>
    <property type="molecule type" value="Genomic_DNA"/>
</dbReference>
<dbReference type="RefSeq" id="WP_085488493.1">
    <property type="nucleotide sequence ID" value="NZ_FXAT01000011.1"/>
</dbReference>
<evidence type="ECO:0000313" key="1">
    <source>
        <dbReference type="EMBL" id="SMG58443.1"/>
    </source>
</evidence>
<protein>
    <submittedName>
        <fullName evidence="1">Uncharacterized protein</fullName>
    </submittedName>
</protein>